<evidence type="ECO:0000256" key="2">
    <source>
        <dbReference type="SAM" id="MobiDB-lite"/>
    </source>
</evidence>
<dbReference type="PANTHER" id="PTHR47027">
    <property type="entry name" value="REVERSE TRANSCRIPTASE DOMAIN-CONTAINING PROTEIN"/>
    <property type="match status" value="1"/>
</dbReference>
<protein>
    <submittedName>
        <fullName evidence="6">Putative line-1 reverse transcriptase-like protein</fullName>
    </submittedName>
</protein>
<dbReference type="CDD" id="cd09076">
    <property type="entry name" value="L1-EN"/>
    <property type="match status" value="1"/>
</dbReference>
<keyword evidence="6" id="KW-0695">RNA-directed DNA polymerase</keyword>
<evidence type="ECO:0000259" key="3">
    <source>
        <dbReference type="Pfam" id="PF00078"/>
    </source>
</evidence>
<name>A0A7G3ANW2_LUTLO</name>
<accession>A0A7G3ANW2</accession>
<dbReference type="InterPro" id="IPR043502">
    <property type="entry name" value="DNA/RNA_pol_sf"/>
</dbReference>
<keyword evidence="1" id="KW-0175">Coiled coil</keyword>
<dbReference type="SUPFAM" id="SSF56219">
    <property type="entry name" value="DNase I-like"/>
    <property type="match status" value="1"/>
</dbReference>
<proteinExistence type="predicted"/>
<reference evidence="6" key="1">
    <citation type="journal article" date="2020" name="BMC">
        <title>Leishmania infection induces a limited differential gene expression in the sand fly midgut.</title>
        <authorList>
            <person name="Coutinho-Abreu I.V."/>
            <person name="Serafim T.D."/>
            <person name="Meneses C."/>
            <person name="Kamhawi S."/>
            <person name="Oliveira F."/>
            <person name="Valenzuela J.G."/>
        </authorList>
    </citation>
    <scope>NUCLEOTIDE SEQUENCE</scope>
    <source>
        <strain evidence="6">Jacobina</strain>
        <tissue evidence="6">Midgut</tissue>
    </source>
</reference>
<sequence>MPRRGPRTPQGSSPSTGSKDFVPTTHRPEGITPPQPVTETDNERQRMDLLATTLSMKYRTRIGTWNVLTLAQQGKLAQLAREAVRLKVEILGLCEVRWPNYGEQRLLTGQVLLYSGPQGENAPRERGVGILLSSQAHAALLRWNPVSDRIIVARFRTRARNLTLVQCYAPTDVSDLPVKEGFYSELDSVLRKVPKGDIVILQGDFNAKLGSDNTDYERIMGRHCAGEMSENGELLAEACVNNDLAIGGSLFPHKLSHKVTWVSRDGHTENQIDHICISRKWRRSLLDVRNKRSADIASDHHLLIAEVRLRVARVNRKQEKVGKRFNTRRLESSEVREAFSQNLRSRVSTLPAMDSVEQQWNGIKTAFIETGESVLGVLRTKRKCWISDETWEKVVERKEAKARVNNARTRSAKAVAQQRYEELQKDVKKSCRRDRRAWTNNLAKEGEKAAANGDMRLLYDISRRLSGAPVNCKRPLKDKTGNLLTNPEDQLKRWFEHFEQLLQAPQIINNQTPQGSGSGVRRINRVNTRPPSLDEVRLSILSMKSGKAPGIDRISSEMLKTDIDTSAQLLHRLFATIWETATFPSDWLQGILVKVPKKGDPTVCDNWRGIMLLCTALKVLCKVILGRIQEKIDNTLRRQQAGFRAGRSCVDHIATLRVILEQVSEFHESLHMVFVDYEKAFDRIDHGNLWDALRRKGVPENLVGLIKAQYDSFVCRVLHDGVLSDPIRVVAGAGVHLVSAALSHLICRQADDLSSRSGAAGLKINVGKTKSLSVNAPASSFTVAGQVVENVETFQYLGSQITSDGGAKTDVQTRIRKARGAFACLRGVWRSPHLSLRTKLRIFNSNVKSVLLYACETWCPSSDTIRRLQTFVNRCLRNIIRAWWPHNWISNRDLHVKCDQRPIELEIRERKWRWIGHTLRKPADEICREALDWNPQGARRRGRPRGTWRRSLFEEVGTVDSSLSWPQVRAMAGNRQRWKSFVSALFSSMEGQDTT</sequence>
<dbReference type="InterPro" id="IPR036691">
    <property type="entry name" value="Endo/exonu/phosph_ase_sf"/>
</dbReference>
<feature type="compositionally biased region" description="Polar residues" evidence="2">
    <location>
        <begin position="9"/>
        <end position="18"/>
    </location>
</feature>
<dbReference type="Pfam" id="PF00078">
    <property type="entry name" value="RVT_1"/>
    <property type="match status" value="1"/>
</dbReference>
<evidence type="ECO:0000256" key="1">
    <source>
        <dbReference type="SAM" id="Coils"/>
    </source>
</evidence>
<dbReference type="VEuPathDB" id="VectorBase:LLONM1_000063"/>
<dbReference type="InterPro" id="IPR005135">
    <property type="entry name" value="Endo/exonuclease/phosphatase"/>
</dbReference>
<dbReference type="SUPFAM" id="SSF56672">
    <property type="entry name" value="DNA/RNA polymerases"/>
    <property type="match status" value="1"/>
</dbReference>
<keyword evidence="6" id="KW-0808">Transferase</keyword>
<dbReference type="GO" id="GO:0003964">
    <property type="term" value="F:RNA-directed DNA polymerase activity"/>
    <property type="evidence" value="ECO:0007669"/>
    <property type="project" value="UniProtKB-KW"/>
</dbReference>
<dbReference type="CDD" id="cd01650">
    <property type="entry name" value="RT_nLTR_like"/>
    <property type="match status" value="1"/>
</dbReference>
<dbReference type="InterPro" id="IPR000477">
    <property type="entry name" value="RT_dom"/>
</dbReference>
<dbReference type="Pfam" id="PF20049">
    <property type="entry name" value="DUF6451"/>
    <property type="match status" value="1"/>
</dbReference>
<dbReference type="Pfam" id="PF03372">
    <property type="entry name" value="Exo_endo_phos"/>
    <property type="match status" value="1"/>
</dbReference>
<feature type="domain" description="DUF6451" evidence="5">
    <location>
        <begin position="821"/>
        <end position="853"/>
    </location>
</feature>
<evidence type="ECO:0000313" key="6">
    <source>
        <dbReference type="EMBL" id="MBC1173879.1"/>
    </source>
</evidence>
<feature type="coiled-coil region" evidence="1">
    <location>
        <begin position="397"/>
        <end position="433"/>
    </location>
</feature>
<organism evidence="6">
    <name type="scientific">Lutzomyia longipalpis</name>
    <name type="common">Sand fly</name>
    <dbReference type="NCBI Taxonomy" id="7200"/>
    <lineage>
        <taxon>Eukaryota</taxon>
        <taxon>Metazoa</taxon>
        <taxon>Ecdysozoa</taxon>
        <taxon>Arthropoda</taxon>
        <taxon>Hexapoda</taxon>
        <taxon>Insecta</taxon>
        <taxon>Pterygota</taxon>
        <taxon>Neoptera</taxon>
        <taxon>Endopterygota</taxon>
        <taxon>Diptera</taxon>
        <taxon>Nematocera</taxon>
        <taxon>Psychodoidea</taxon>
        <taxon>Psychodidae</taxon>
        <taxon>Lutzomyia</taxon>
        <taxon>Lutzomyia</taxon>
    </lineage>
</organism>
<feature type="domain" description="Endonuclease/exonuclease/phosphatase" evidence="4">
    <location>
        <begin position="63"/>
        <end position="300"/>
    </location>
</feature>
<evidence type="ECO:0000259" key="4">
    <source>
        <dbReference type="Pfam" id="PF03372"/>
    </source>
</evidence>
<dbReference type="Gene3D" id="3.60.10.10">
    <property type="entry name" value="Endonuclease/exonuclease/phosphatase"/>
    <property type="match status" value="1"/>
</dbReference>
<dbReference type="PANTHER" id="PTHR47027:SF25">
    <property type="entry name" value="REVERSE TRANSCRIPTASE DOMAIN-CONTAINING PROTEIN"/>
    <property type="match status" value="1"/>
</dbReference>
<feature type="domain" description="Reverse transcriptase" evidence="3">
    <location>
        <begin position="595"/>
        <end position="710"/>
    </location>
</feature>
<dbReference type="AlphaFoldDB" id="A0A7G3ANW2"/>
<feature type="region of interest" description="Disordered" evidence="2">
    <location>
        <begin position="1"/>
        <end position="42"/>
    </location>
</feature>
<dbReference type="InterPro" id="IPR045609">
    <property type="entry name" value="DUF6451"/>
</dbReference>
<dbReference type="EMBL" id="GITU01005176">
    <property type="protein sequence ID" value="MBC1173879.1"/>
    <property type="molecule type" value="Transcribed_RNA"/>
</dbReference>
<keyword evidence="6" id="KW-0548">Nucleotidyltransferase</keyword>
<evidence type="ECO:0000259" key="5">
    <source>
        <dbReference type="Pfam" id="PF20049"/>
    </source>
</evidence>